<evidence type="ECO:0000313" key="2">
    <source>
        <dbReference type="EMBL" id="NKY00094.1"/>
    </source>
</evidence>
<dbReference type="CDD" id="cd00085">
    <property type="entry name" value="HNHc"/>
    <property type="match status" value="1"/>
</dbReference>
<dbReference type="EMBL" id="JAAXPC010000001">
    <property type="protein sequence ID" value="NKY00094.1"/>
    <property type="molecule type" value="Genomic_DNA"/>
</dbReference>
<comment type="caution">
    <text evidence="2">The sequence shown here is derived from an EMBL/GenBank/DDBJ whole genome shotgun (WGS) entry which is preliminary data.</text>
</comment>
<protein>
    <submittedName>
        <fullName evidence="2">DUF222 domain-containing protein</fullName>
    </submittedName>
</protein>
<gene>
    <name evidence="2" type="ORF">HGA05_00680</name>
</gene>
<dbReference type="AlphaFoldDB" id="A0A846WES4"/>
<reference evidence="2 3" key="1">
    <citation type="submission" date="2020-04" db="EMBL/GenBank/DDBJ databases">
        <title>MicrobeNet Type strains.</title>
        <authorList>
            <person name="Nicholson A.C."/>
        </authorList>
    </citation>
    <scope>NUCLEOTIDE SEQUENCE [LARGE SCALE GENOMIC DNA]</scope>
    <source>
        <strain evidence="2 3">ATCC BAA-14</strain>
    </source>
</reference>
<name>A0A846WES4_9ACTN</name>
<evidence type="ECO:0000313" key="3">
    <source>
        <dbReference type="Proteomes" id="UP000563898"/>
    </source>
</evidence>
<proteinExistence type="predicted"/>
<dbReference type="RefSeq" id="WP_035728796.1">
    <property type="nucleotide sequence ID" value="NZ_JAAXPC010000001.1"/>
</dbReference>
<feature type="region of interest" description="Disordered" evidence="1">
    <location>
        <begin position="408"/>
        <end position="457"/>
    </location>
</feature>
<accession>A0A846WES4</accession>
<organism evidence="2 3">
    <name type="scientific">Gordonia polyisoprenivorans</name>
    <dbReference type="NCBI Taxonomy" id="84595"/>
    <lineage>
        <taxon>Bacteria</taxon>
        <taxon>Bacillati</taxon>
        <taxon>Actinomycetota</taxon>
        <taxon>Actinomycetes</taxon>
        <taxon>Mycobacteriales</taxon>
        <taxon>Gordoniaceae</taxon>
        <taxon>Gordonia</taxon>
    </lineage>
</organism>
<dbReference type="InterPro" id="IPR003615">
    <property type="entry name" value="HNH_nuc"/>
</dbReference>
<feature type="compositionally biased region" description="Basic residues" evidence="1">
    <location>
        <begin position="427"/>
        <end position="448"/>
    </location>
</feature>
<evidence type="ECO:0000256" key="1">
    <source>
        <dbReference type="SAM" id="MobiDB-lite"/>
    </source>
</evidence>
<dbReference type="Proteomes" id="UP000563898">
    <property type="component" value="Unassembled WGS sequence"/>
</dbReference>
<sequence>MLETTDDLREFACALVEMTAAATQADAVERITFLEELKSAAAAAQVRETARLDELRAADETERNVPQGKRGKGLSAEVGLARKASAQRGGQFLGFARALATEMPHTLGALEDGDLTEWRATILVRETAYLTRESREEIDRVVAGDRQALLSMGDRALTARAKELAYELEPRTVVDRKAKAERDRRVAVRPAPDLMAQVSALVPMAQGVAVFAALTRHADAIAGSDGRTRDQIMADTLVERVTGQACATAVPVAVNLVISAETMLGGDASAEIPGFGPIPAEMARQLIADGVDPDGETASTIRRLYVRPAEGTLVAADARSRCFPSSLAHFVRMRDRRCRVPFCDAPIAEIDHARPHRHGGETSLANADGTCVAHNRAKEADGWTYTPIDTEYGHILDVTTPTGAWHRSRAPHLVGRQPRASMTSTWRKPKHPNRLRPARRPRRSRQPNHVHQVAGRQ</sequence>